<dbReference type="RefSeq" id="WP_235323716.1">
    <property type="nucleotide sequence ID" value="NZ_JAFBIT010000002.1"/>
</dbReference>
<dbReference type="InterPro" id="IPR017900">
    <property type="entry name" value="4Fe4S_Fe_S_CS"/>
</dbReference>
<evidence type="ECO:0000259" key="4">
    <source>
        <dbReference type="PROSITE" id="PS51379"/>
    </source>
</evidence>
<evidence type="ECO:0000313" key="6">
    <source>
        <dbReference type="Proteomes" id="UP001299220"/>
    </source>
</evidence>
<dbReference type="Proteomes" id="UP001299220">
    <property type="component" value="Unassembled WGS sequence"/>
</dbReference>
<dbReference type="InterPro" id="IPR017896">
    <property type="entry name" value="4Fe4S_Fe-S-bd"/>
</dbReference>
<name>A0ABS9CP01_9FIRM</name>
<dbReference type="PROSITE" id="PS51379">
    <property type="entry name" value="4FE4S_FER_2"/>
    <property type="match status" value="1"/>
</dbReference>
<keyword evidence="2" id="KW-0408">Iron</keyword>
<keyword evidence="1" id="KW-0479">Metal-binding</keyword>
<sequence>MKDFQPLSDAERAAVDKVCAIFRTQDLIPCTACRYCMERCPQNIAISDLFACLNALKQFHNWNSAYYYNNIHTKNGGKASDCIKCGKCEAICPQHLPIRALLEDVSKEFDK</sequence>
<protein>
    <submittedName>
        <fullName evidence="5">4Fe-4S dicluster domain-containing protein</fullName>
    </submittedName>
</protein>
<dbReference type="PROSITE" id="PS00198">
    <property type="entry name" value="4FE4S_FER_1"/>
    <property type="match status" value="2"/>
</dbReference>
<dbReference type="SUPFAM" id="SSF46548">
    <property type="entry name" value="alpha-helical ferredoxin"/>
    <property type="match status" value="1"/>
</dbReference>
<keyword evidence="3" id="KW-0411">Iron-sulfur</keyword>
<evidence type="ECO:0000256" key="3">
    <source>
        <dbReference type="ARBA" id="ARBA00023014"/>
    </source>
</evidence>
<dbReference type="EMBL" id="JAFBIT010000002">
    <property type="protein sequence ID" value="MCF2652683.1"/>
    <property type="molecule type" value="Genomic_DNA"/>
</dbReference>
<organism evidence="5 6">
    <name type="scientific">Anaeromassilibacillus senegalensis</name>
    <dbReference type="NCBI Taxonomy" id="1673717"/>
    <lineage>
        <taxon>Bacteria</taxon>
        <taxon>Bacillati</taxon>
        <taxon>Bacillota</taxon>
        <taxon>Clostridia</taxon>
        <taxon>Eubacteriales</taxon>
        <taxon>Acutalibacteraceae</taxon>
        <taxon>Anaeromassilibacillus</taxon>
    </lineage>
</organism>
<proteinExistence type="predicted"/>
<reference evidence="5 6" key="1">
    <citation type="submission" date="2020-12" db="EMBL/GenBank/DDBJ databases">
        <title>Whole genome sequences of gut porcine anaerobes.</title>
        <authorList>
            <person name="Kubasova T."/>
            <person name="Jahodarova E."/>
            <person name="Rychlik I."/>
        </authorList>
    </citation>
    <scope>NUCLEOTIDE SEQUENCE [LARGE SCALE GENOMIC DNA]</scope>
    <source>
        <strain evidence="5 6">An867</strain>
    </source>
</reference>
<evidence type="ECO:0000256" key="2">
    <source>
        <dbReference type="ARBA" id="ARBA00023004"/>
    </source>
</evidence>
<evidence type="ECO:0000313" key="5">
    <source>
        <dbReference type="EMBL" id="MCF2652683.1"/>
    </source>
</evidence>
<keyword evidence="6" id="KW-1185">Reference proteome</keyword>
<gene>
    <name evidence="5" type="ORF">JQM67_08715</name>
</gene>
<accession>A0ABS9CP01</accession>
<dbReference type="Gene3D" id="3.30.70.20">
    <property type="match status" value="1"/>
</dbReference>
<feature type="domain" description="4Fe-4S ferredoxin-type" evidence="4">
    <location>
        <begin position="73"/>
        <end position="104"/>
    </location>
</feature>
<dbReference type="Pfam" id="PF13187">
    <property type="entry name" value="Fer4_9"/>
    <property type="match status" value="1"/>
</dbReference>
<comment type="caution">
    <text evidence="5">The sequence shown here is derived from an EMBL/GenBank/DDBJ whole genome shotgun (WGS) entry which is preliminary data.</text>
</comment>
<evidence type="ECO:0000256" key="1">
    <source>
        <dbReference type="ARBA" id="ARBA00022723"/>
    </source>
</evidence>